<name>A0A1B0BBJ4_9MUSC</name>
<evidence type="ECO:0000313" key="3">
    <source>
        <dbReference type="Proteomes" id="UP000092460"/>
    </source>
</evidence>
<keyword evidence="3" id="KW-1185">Reference proteome</keyword>
<dbReference type="Proteomes" id="UP000092460">
    <property type="component" value="Unassembled WGS sequence"/>
</dbReference>
<proteinExistence type="predicted"/>
<dbReference type="VEuPathDB" id="VectorBase:GPPI024888"/>
<protein>
    <submittedName>
        <fullName evidence="2">Uncharacterized protein</fullName>
    </submittedName>
</protein>
<feature type="transmembrane region" description="Helical" evidence="1">
    <location>
        <begin position="56"/>
        <end position="83"/>
    </location>
</feature>
<reference evidence="2" key="2">
    <citation type="submission" date="2020-05" db="UniProtKB">
        <authorList>
            <consortium name="EnsemblMetazoa"/>
        </authorList>
    </citation>
    <scope>IDENTIFICATION</scope>
    <source>
        <strain evidence="2">IAEA</strain>
    </source>
</reference>
<organism evidence="2 3">
    <name type="scientific">Glossina palpalis gambiensis</name>
    <dbReference type="NCBI Taxonomy" id="67801"/>
    <lineage>
        <taxon>Eukaryota</taxon>
        <taxon>Metazoa</taxon>
        <taxon>Ecdysozoa</taxon>
        <taxon>Arthropoda</taxon>
        <taxon>Hexapoda</taxon>
        <taxon>Insecta</taxon>
        <taxon>Pterygota</taxon>
        <taxon>Neoptera</taxon>
        <taxon>Endopterygota</taxon>
        <taxon>Diptera</taxon>
        <taxon>Brachycera</taxon>
        <taxon>Muscomorpha</taxon>
        <taxon>Hippoboscoidea</taxon>
        <taxon>Glossinidae</taxon>
        <taxon>Glossina</taxon>
    </lineage>
</organism>
<keyword evidence="1" id="KW-0812">Transmembrane</keyword>
<accession>A0A1B0BBJ4</accession>
<keyword evidence="1" id="KW-1133">Transmembrane helix</keyword>
<dbReference type="EnsemblMetazoa" id="GPPI024888-RA">
    <property type="protein sequence ID" value="GPPI024888-PA"/>
    <property type="gene ID" value="GPPI024888"/>
</dbReference>
<keyword evidence="1" id="KW-0472">Membrane</keyword>
<reference evidence="3" key="1">
    <citation type="submission" date="2015-01" db="EMBL/GenBank/DDBJ databases">
        <authorList>
            <person name="Aksoy S."/>
            <person name="Warren W."/>
            <person name="Wilson R.K."/>
        </authorList>
    </citation>
    <scope>NUCLEOTIDE SEQUENCE [LARGE SCALE GENOMIC DNA]</scope>
    <source>
        <strain evidence="3">IAEA</strain>
    </source>
</reference>
<dbReference type="AlphaFoldDB" id="A0A1B0BBJ4"/>
<evidence type="ECO:0000313" key="2">
    <source>
        <dbReference type="EnsemblMetazoa" id="GPPI024888-PA"/>
    </source>
</evidence>
<dbReference type="EMBL" id="JXJN01011485">
    <property type="status" value="NOT_ANNOTATED_CDS"/>
    <property type="molecule type" value="Genomic_DNA"/>
</dbReference>
<sequence length="139" mass="15910">MLTYVTPRVSPTPMDEWLAGWLAGWLVKHSMPLIHSMLSSSCRELGWKNLFQCIDILIDLAIALATNLYLVSLVIALHCCFVYRLQKHGKATYPHSHQHLIFIGIVHFMCSIENEIAYKSKLCYLHQKVSVVKVMLITI</sequence>
<evidence type="ECO:0000256" key="1">
    <source>
        <dbReference type="SAM" id="Phobius"/>
    </source>
</evidence>